<reference evidence="1" key="1">
    <citation type="submission" date="2020-03" db="EMBL/GenBank/DDBJ databases">
        <title>The deep terrestrial virosphere.</title>
        <authorList>
            <person name="Holmfeldt K."/>
            <person name="Nilsson E."/>
            <person name="Simone D."/>
            <person name="Lopez-Fernandez M."/>
            <person name="Wu X."/>
            <person name="de Brujin I."/>
            <person name="Lundin D."/>
            <person name="Andersson A."/>
            <person name="Bertilsson S."/>
            <person name="Dopson M."/>
        </authorList>
    </citation>
    <scope>NUCLEOTIDE SEQUENCE</scope>
    <source>
        <strain evidence="1">MM171A00115</strain>
        <strain evidence="2">MM171B00172</strain>
    </source>
</reference>
<dbReference type="AlphaFoldDB" id="A0A6M3M7L2"/>
<protein>
    <submittedName>
        <fullName evidence="1">Uncharacterized protein</fullName>
    </submittedName>
</protein>
<accession>A0A6M3M7L2</accession>
<evidence type="ECO:0000313" key="2">
    <source>
        <dbReference type="EMBL" id="QJB04770.1"/>
    </source>
</evidence>
<gene>
    <name evidence="1" type="ORF">MM171A00115_0039</name>
    <name evidence="2" type="ORF">MM171B00172_0012</name>
</gene>
<organism evidence="1">
    <name type="scientific">viral metagenome</name>
    <dbReference type="NCBI Taxonomy" id="1070528"/>
    <lineage>
        <taxon>unclassified sequences</taxon>
        <taxon>metagenomes</taxon>
        <taxon>organismal metagenomes</taxon>
    </lineage>
</organism>
<evidence type="ECO:0000313" key="1">
    <source>
        <dbReference type="EMBL" id="QJB01286.1"/>
    </source>
</evidence>
<dbReference type="EMBL" id="MT143890">
    <property type="protein sequence ID" value="QJB04770.1"/>
    <property type="molecule type" value="Genomic_DNA"/>
</dbReference>
<dbReference type="EMBL" id="MT143707">
    <property type="protein sequence ID" value="QJB01286.1"/>
    <property type="molecule type" value="Genomic_DNA"/>
</dbReference>
<name>A0A6M3M7L2_9ZZZZ</name>
<sequence>MVPAPGCAVILGGHIIPGPGNYLTICLECACPMKIQGLVLNPNPIPELMCLYVCDGANAPTRS</sequence>
<proteinExistence type="predicted"/>